<name>A0ABY1Q0P0_9BACT</name>
<protein>
    <recommendedName>
        <fullName evidence="3">DUF2066 domain-containing protein</fullName>
    </recommendedName>
</protein>
<accession>A0ABY1Q0P0</accession>
<sequence length="454" mass="47900">MAKPKEFPRNSAGPRLPRPLAIFLQASADLQNSTKRWVLVVCSVLVLSGLALPNSATAEPPQNSPILGDSLRKTSITLSVEDQTVEEVLRQLLRSVNMGAMGGAREEGVLDARGPSRWTLWLDRRIDPSQKVNLSAAGLPASQVILKTLEPLNLAAYPLPGVLLVGRPEWVSQTLAHLPKEASPVDAGATQAGRGNAGAVGTGAAELRADSVTIEWPVGTTAAEVLALVVAGSSGNSGQLRPVGWLPHDVWRAGRFTDVDRTLATALVLAQFDLQLERKLSLQSLLTQTEGLPPSVSKWASGSKATVFTQAYPTGDTATIVRECLAEKKAGSSVRVNRMGLLVRTSASNHIDAVAAMWNVKPAAAEPNAGNQADPVFDLKLVNKAVATVLAQLSGAAGKKLRIEPAADLASQRLVTLDASQKTLRQLAGMVAAEVGLTVQWDDGEVVVRKPSAP</sequence>
<evidence type="ECO:0008006" key="3">
    <source>
        <dbReference type="Google" id="ProtNLM"/>
    </source>
</evidence>
<organism evidence="1 2">
    <name type="scientific">Neorhodopirellula lusitana</name>
    <dbReference type="NCBI Taxonomy" id="445327"/>
    <lineage>
        <taxon>Bacteria</taxon>
        <taxon>Pseudomonadati</taxon>
        <taxon>Planctomycetota</taxon>
        <taxon>Planctomycetia</taxon>
        <taxon>Pirellulales</taxon>
        <taxon>Pirellulaceae</taxon>
        <taxon>Neorhodopirellula</taxon>
    </lineage>
</organism>
<dbReference type="Proteomes" id="UP001158067">
    <property type="component" value="Unassembled WGS sequence"/>
</dbReference>
<dbReference type="RefSeq" id="WP_283432408.1">
    <property type="nucleotide sequence ID" value="NZ_FXUG01000004.1"/>
</dbReference>
<evidence type="ECO:0000313" key="2">
    <source>
        <dbReference type="Proteomes" id="UP001158067"/>
    </source>
</evidence>
<comment type="caution">
    <text evidence="1">The sequence shown here is derived from an EMBL/GenBank/DDBJ whole genome shotgun (WGS) entry which is preliminary data.</text>
</comment>
<dbReference type="EMBL" id="FXUG01000004">
    <property type="protein sequence ID" value="SMP54221.1"/>
    <property type="molecule type" value="Genomic_DNA"/>
</dbReference>
<proteinExistence type="predicted"/>
<reference evidence="1 2" key="1">
    <citation type="submission" date="2017-05" db="EMBL/GenBank/DDBJ databases">
        <authorList>
            <person name="Varghese N."/>
            <person name="Submissions S."/>
        </authorList>
    </citation>
    <scope>NUCLEOTIDE SEQUENCE [LARGE SCALE GENOMIC DNA]</scope>
    <source>
        <strain evidence="1 2">DSM 25457</strain>
    </source>
</reference>
<evidence type="ECO:0000313" key="1">
    <source>
        <dbReference type="EMBL" id="SMP54221.1"/>
    </source>
</evidence>
<keyword evidence="2" id="KW-1185">Reference proteome</keyword>
<gene>
    <name evidence="1" type="ORF">SAMN06265222_104226</name>
</gene>